<dbReference type="CDD" id="cd02440">
    <property type="entry name" value="AdoMet_MTases"/>
    <property type="match status" value="1"/>
</dbReference>
<keyword evidence="2" id="KW-0597">Phosphoprotein</keyword>
<organism evidence="7 8">
    <name type="scientific">Apiospora kogelbergensis</name>
    <dbReference type="NCBI Taxonomy" id="1337665"/>
    <lineage>
        <taxon>Eukaryota</taxon>
        <taxon>Fungi</taxon>
        <taxon>Dikarya</taxon>
        <taxon>Ascomycota</taxon>
        <taxon>Pezizomycotina</taxon>
        <taxon>Sordariomycetes</taxon>
        <taxon>Xylariomycetidae</taxon>
        <taxon>Amphisphaeriales</taxon>
        <taxon>Apiosporaceae</taxon>
        <taxon>Apiospora</taxon>
    </lineage>
</organism>
<dbReference type="AlphaFoldDB" id="A0AAW0RDU2"/>
<evidence type="ECO:0000259" key="6">
    <source>
        <dbReference type="Pfam" id="PF08242"/>
    </source>
</evidence>
<dbReference type="InterPro" id="IPR013217">
    <property type="entry name" value="Methyltransf_12"/>
</dbReference>
<protein>
    <submittedName>
        <fullName evidence="7">Polyketide synthase</fullName>
    </submittedName>
</protein>
<dbReference type="Pfam" id="PF07993">
    <property type="entry name" value="NAD_binding_4"/>
    <property type="match status" value="1"/>
</dbReference>
<dbReference type="EMBL" id="JAQQWP010000001">
    <property type="protein sequence ID" value="KAK8133100.1"/>
    <property type="molecule type" value="Genomic_DNA"/>
</dbReference>
<proteinExistence type="predicted"/>
<dbReference type="InterPro" id="IPR029063">
    <property type="entry name" value="SAM-dependent_MTases_sf"/>
</dbReference>
<dbReference type="Gene3D" id="3.40.50.150">
    <property type="entry name" value="Vaccinia Virus protein VP39"/>
    <property type="match status" value="1"/>
</dbReference>
<evidence type="ECO:0000256" key="4">
    <source>
        <dbReference type="SAM" id="MobiDB-lite"/>
    </source>
</evidence>
<dbReference type="GO" id="GO:0016740">
    <property type="term" value="F:transferase activity"/>
    <property type="evidence" value="ECO:0007669"/>
    <property type="project" value="UniProtKB-KW"/>
</dbReference>
<dbReference type="PANTHER" id="PTHR45681:SF6">
    <property type="entry name" value="POLYKETIDE SYNTHASE 37"/>
    <property type="match status" value="1"/>
</dbReference>
<evidence type="ECO:0000313" key="7">
    <source>
        <dbReference type="EMBL" id="KAK8133100.1"/>
    </source>
</evidence>
<keyword evidence="3" id="KW-0808">Transferase</keyword>
<dbReference type="Proteomes" id="UP001392437">
    <property type="component" value="Unassembled WGS sequence"/>
</dbReference>
<dbReference type="SUPFAM" id="SSF53335">
    <property type="entry name" value="S-adenosyl-L-methionine-dependent methyltransferases"/>
    <property type="match status" value="1"/>
</dbReference>
<dbReference type="InterPro" id="IPR036291">
    <property type="entry name" value="NAD(P)-bd_dom_sf"/>
</dbReference>
<dbReference type="PANTHER" id="PTHR45681">
    <property type="entry name" value="POLYKETIDE SYNTHASE 44-RELATED"/>
    <property type="match status" value="1"/>
</dbReference>
<dbReference type="InterPro" id="IPR013120">
    <property type="entry name" value="FAR_NAD-bd"/>
</dbReference>
<dbReference type="InterPro" id="IPR050444">
    <property type="entry name" value="Polyketide_Synthase"/>
</dbReference>
<evidence type="ECO:0000256" key="3">
    <source>
        <dbReference type="ARBA" id="ARBA00022679"/>
    </source>
</evidence>
<dbReference type="SUPFAM" id="SSF51735">
    <property type="entry name" value="NAD(P)-binding Rossmann-fold domains"/>
    <property type="match status" value="1"/>
</dbReference>
<feature type="domain" description="Thioester reductase (TE)" evidence="5">
    <location>
        <begin position="264"/>
        <end position="340"/>
    </location>
</feature>
<name>A0AAW0RDU2_9PEZI</name>
<dbReference type="Pfam" id="PF08242">
    <property type="entry name" value="Methyltransf_12"/>
    <property type="match status" value="1"/>
</dbReference>
<comment type="caution">
    <text evidence="7">The sequence shown here is derived from an EMBL/GenBank/DDBJ whole genome shotgun (WGS) entry which is preliminary data.</text>
</comment>
<feature type="compositionally biased region" description="Polar residues" evidence="4">
    <location>
        <begin position="349"/>
        <end position="359"/>
    </location>
</feature>
<reference evidence="7 8" key="1">
    <citation type="submission" date="2023-01" db="EMBL/GenBank/DDBJ databases">
        <title>Analysis of 21 Apiospora genomes using comparative genomics revels a genus with tremendous synthesis potential of carbohydrate active enzymes and secondary metabolites.</title>
        <authorList>
            <person name="Sorensen T."/>
        </authorList>
    </citation>
    <scope>NUCLEOTIDE SEQUENCE [LARGE SCALE GENOMIC DNA]</scope>
    <source>
        <strain evidence="7 8">CBS 117206</strain>
    </source>
</reference>
<evidence type="ECO:0000256" key="1">
    <source>
        <dbReference type="ARBA" id="ARBA00022450"/>
    </source>
</evidence>
<feature type="region of interest" description="Disordered" evidence="4">
    <location>
        <begin position="331"/>
        <end position="362"/>
    </location>
</feature>
<feature type="domain" description="Methyltransferase type 12" evidence="6">
    <location>
        <begin position="27"/>
        <end position="127"/>
    </location>
</feature>
<evidence type="ECO:0000256" key="2">
    <source>
        <dbReference type="ARBA" id="ARBA00022553"/>
    </source>
</evidence>
<evidence type="ECO:0000313" key="8">
    <source>
        <dbReference type="Proteomes" id="UP001392437"/>
    </source>
</evidence>
<dbReference type="Gene3D" id="3.40.50.720">
    <property type="entry name" value="NAD(P)-binding Rossmann-like Domain"/>
    <property type="match status" value="2"/>
</dbReference>
<gene>
    <name evidence="7" type="ORF">PG999_001273</name>
</gene>
<sequence length="475" mass="51947">MSYHQMAACVEDLVSQLPSGQGPLRILEIGAGTGGTTLYMAPLLERLGVDVEYTFANISPSMVTAARKKFKRYPFMKYLAHDIEKPVPVELLGTQHIVFTSNAVHATHELVKSGVNIRNALRPDGFLMMLEMTKIVPFVDIIFGLLEGWWLFDDGRKHAIISPNEWETALHSAGFGHVDWSDGNHAENKIQKVIIAMASGPTHDRLPMPNCAKPTAAETYPDLATRERDISAYVQKYSAGFEAPTGPAVDSVIAQGDVKQCILITGATGSLGTHLVKEFSEREDVEAVICINRRGDGSTPTARQMKALAFRGVVIDEEARSKLRIIETDSHRPNLGLGEDEGSGRSFRPSATSSISHGKSQPIYHIDNPVQQPWRAMSLTLTRDLDLGGSAIALVPFDEWVARVRRSPLAPDTDNPAARLVDFLDGHFRRMSCGGLVLDTAKACRDSAALAVVGPVSDEVARRYVAAWRDAGFLH</sequence>
<accession>A0AAW0RDU2</accession>
<keyword evidence="8" id="KW-1185">Reference proteome</keyword>
<evidence type="ECO:0000259" key="5">
    <source>
        <dbReference type="Pfam" id="PF07993"/>
    </source>
</evidence>
<keyword evidence="1" id="KW-0596">Phosphopantetheine</keyword>